<dbReference type="Gene3D" id="3.40.640.10">
    <property type="entry name" value="Type I PLP-dependent aspartate aminotransferase-like (Major domain)"/>
    <property type="match status" value="1"/>
</dbReference>
<dbReference type="InterPro" id="IPR015422">
    <property type="entry name" value="PyrdxlP-dep_Trfase_small"/>
</dbReference>
<keyword evidence="5" id="KW-1185">Reference proteome</keyword>
<proteinExistence type="inferred from homology"/>
<evidence type="ECO:0000256" key="1">
    <source>
        <dbReference type="ARBA" id="ARBA00007441"/>
    </source>
</evidence>
<dbReference type="SUPFAM" id="SSF53383">
    <property type="entry name" value="PLP-dependent transferases"/>
    <property type="match status" value="1"/>
</dbReference>
<dbReference type="PANTHER" id="PTHR43795">
    <property type="entry name" value="BIFUNCTIONAL ASPARTATE AMINOTRANSFERASE AND GLUTAMATE/ASPARTATE-PREPHENATE AMINOTRANSFERASE-RELATED"/>
    <property type="match status" value="1"/>
</dbReference>
<evidence type="ECO:0000259" key="3">
    <source>
        <dbReference type="Pfam" id="PF00155"/>
    </source>
</evidence>
<dbReference type="Pfam" id="PF00155">
    <property type="entry name" value="Aminotran_1_2"/>
    <property type="match status" value="1"/>
</dbReference>
<feature type="domain" description="Aminotransferase class I/classII large" evidence="3">
    <location>
        <begin position="74"/>
        <end position="408"/>
    </location>
</feature>
<dbReference type="PRINTS" id="PR00753">
    <property type="entry name" value="ACCSYNTHASE"/>
</dbReference>
<dbReference type="InterPro" id="IPR004838">
    <property type="entry name" value="NHTrfase_class1_PyrdxlP-BS"/>
</dbReference>
<evidence type="ECO:0000313" key="4">
    <source>
        <dbReference type="EMBL" id="KAJ8065138.1"/>
    </source>
</evidence>
<dbReference type="PANTHER" id="PTHR43795:SF39">
    <property type="entry name" value="AMINOTRANSFERASE CLASS I_CLASSII DOMAIN-CONTAINING PROTEIN"/>
    <property type="match status" value="1"/>
</dbReference>
<organism evidence="4 5">
    <name type="scientific">Sclerotinia nivalis</name>
    <dbReference type="NCBI Taxonomy" id="352851"/>
    <lineage>
        <taxon>Eukaryota</taxon>
        <taxon>Fungi</taxon>
        <taxon>Dikarya</taxon>
        <taxon>Ascomycota</taxon>
        <taxon>Pezizomycotina</taxon>
        <taxon>Leotiomycetes</taxon>
        <taxon>Helotiales</taxon>
        <taxon>Sclerotiniaceae</taxon>
        <taxon>Sclerotinia</taxon>
    </lineage>
</organism>
<dbReference type="GO" id="GO:0008483">
    <property type="term" value="F:transaminase activity"/>
    <property type="evidence" value="ECO:0007669"/>
    <property type="project" value="TreeGrafter"/>
</dbReference>
<accession>A0A9X0AMN1</accession>
<dbReference type="CDD" id="cd00609">
    <property type="entry name" value="AAT_like"/>
    <property type="match status" value="1"/>
</dbReference>
<gene>
    <name evidence="4" type="ORF">OCU04_005851</name>
</gene>
<dbReference type="InterPro" id="IPR050478">
    <property type="entry name" value="Ethylene_sulfur-biosynth"/>
</dbReference>
<dbReference type="InterPro" id="IPR004839">
    <property type="entry name" value="Aminotransferase_I/II_large"/>
</dbReference>
<comment type="similarity">
    <text evidence="1">Belongs to the class-I pyridoxal-phosphate-dependent aminotransferase family.</text>
</comment>
<comment type="caution">
    <text evidence="4">The sequence shown here is derived from an EMBL/GenBank/DDBJ whole genome shotgun (WGS) entry which is preliminary data.</text>
</comment>
<dbReference type="AlphaFoldDB" id="A0A9X0AMN1"/>
<dbReference type="GO" id="GO:0006520">
    <property type="term" value="P:amino acid metabolic process"/>
    <property type="evidence" value="ECO:0007669"/>
    <property type="project" value="TreeGrafter"/>
</dbReference>
<sequence length="431" mass="47430">MTELSKRGAQNVGIYIGHLPVSLTEVVDDSSWIDLSFAENYTIRKEALEIFRNAAATEVTGEDFNWPHGFWGEARLLAALSSLFNTYFAPFEPVENKNIVLTAGAAGSLDGLAWSLCDPGEGILVPCPYHAGAYEVFLSIHTGIVPIPVGVGNLDDVFGEGMIPTLEMGLRNAPVPVKAMVVTNPHNPLGRCYSKQNLIELMQFCQRHNLHLISDEVFALSEHGCSDLRQPRKFTSALAIDAAAHGCDASKIHVIWSMSKDLGATGARLGCVVTRSKDVRDSIALVAHTNVSNLSILFARALLTSPRLHTIIQLNSSRLATAFARIRAFFEANSIEYLPCEVTTFVLARLAPYTQTRDDEKTAVAFYQKAGVLFFSAADYHMPSDFKGWMRVSFAVEPERLDMAIDRLKAAYEIYIARSQTISLGHYIDNV</sequence>
<dbReference type="OrthoDB" id="7042322at2759"/>
<name>A0A9X0AMN1_9HELO</name>
<dbReference type="PROSITE" id="PS00105">
    <property type="entry name" value="AA_TRANSFER_CLASS_1"/>
    <property type="match status" value="1"/>
</dbReference>
<keyword evidence="2" id="KW-0663">Pyridoxal phosphate</keyword>
<dbReference type="Proteomes" id="UP001152300">
    <property type="component" value="Unassembled WGS sequence"/>
</dbReference>
<protein>
    <recommendedName>
        <fullName evidence="3">Aminotransferase class I/classII large domain-containing protein</fullName>
    </recommendedName>
</protein>
<dbReference type="GO" id="GO:0030170">
    <property type="term" value="F:pyridoxal phosphate binding"/>
    <property type="evidence" value="ECO:0007669"/>
    <property type="project" value="InterPro"/>
</dbReference>
<reference evidence="4" key="1">
    <citation type="submission" date="2022-11" db="EMBL/GenBank/DDBJ databases">
        <title>Genome Resource of Sclerotinia nivalis Strain SnTB1, a Plant Pathogen Isolated from American Ginseng.</title>
        <authorList>
            <person name="Fan S."/>
        </authorList>
    </citation>
    <scope>NUCLEOTIDE SEQUENCE</scope>
    <source>
        <strain evidence="4">SnTB1</strain>
    </source>
</reference>
<evidence type="ECO:0000256" key="2">
    <source>
        <dbReference type="ARBA" id="ARBA00022898"/>
    </source>
</evidence>
<dbReference type="EMBL" id="JAPEIS010000006">
    <property type="protein sequence ID" value="KAJ8065138.1"/>
    <property type="molecule type" value="Genomic_DNA"/>
</dbReference>
<dbReference type="InterPro" id="IPR015424">
    <property type="entry name" value="PyrdxlP-dep_Trfase"/>
</dbReference>
<dbReference type="Gene3D" id="3.90.1150.10">
    <property type="entry name" value="Aspartate Aminotransferase, domain 1"/>
    <property type="match status" value="1"/>
</dbReference>
<dbReference type="InterPro" id="IPR015421">
    <property type="entry name" value="PyrdxlP-dep_Trfase_major"/>
</dbReference>
<evidence type="ECO:0000313" key="5">
    <source>
        <dbReference type="Proteomes" id="UP001152300"/>
    </source>
</evidence>